<name>A0A9X1T633_9HYPH</name>
<dbReference type="PIRSF" id="PIRSF006066">
    <property type="entry name" value="HI0050"/>
    <property type="match status" value="1"/>
</dbReference>
<keyword evidence="5 7" id="KW-1133">Transmembrane helix</keyword>
<dbReference type="AlphaFoldDB" id="A0A9X1T633"/>
<dbReference type="EMBL" id="JAJUWU010000016">
    <property type="protein sequence ID" value="MCE7029469.1"/>
    <property type="molecule type" value="Genomic_DNA"/>
</dbReference>
<feature type="transmembrane region" description="Helical" evidence="7">
    <location>
        <begin position="214"/>
        <end position="234"/>
    </location>
</feature>
<dbReference type="PANTHER" id="PTHR33362:SF2">
    <property type="entry name" value="TRAP TRANSPORTER LARGE PERMEASE PROTEIN"/>
    <property type="match status" value="1"/>
</dbReference>
<feature type="transmembrane region" description="Helical" evidence="7">
    <location>
        <begin position="46"/>
        <end position="66"/>
    </location>
</feature>
<comment type="function">
    <text evidence="7">Part of the tripartite ATP-independent periplasmic (TRAP) transport system.</text>
</comment>
<keyword evidence="10" id="KW-1185">Reference proteome</keyword>
<dbReference type="RefSeq" id="WP_233720462.1">
    <property type="nucleotide sequence ID" value="NZ_JAJUWU010000016.1"/>
</dbReference>
<evidence type="ECO:0000256" key="6">
    <source>
        <dbReference type="ARBA" id="ARBA00023136"/>
    </source>
</evidence>
<feature type="transmembrane region" description="Helical" evidence="7">
    <location>
        <begin position="268"/>
        <end position="292"/>
    </location>
</feature>
<dbReference type="Proteomes" id="UP001139035">
    <property type="component" value="Unassembled WGS sequence"/>
</dbReference>
<feature type="domain" description="TRAP C4-dicarboxylate transport system permease DctM subunit" evidence="8">
    <location>
        <begin position="8"/>
        <end position="416"/>
    </location>
</feature>
<accession>A0A9X1T633</accession>
<dbReference type="GO" id="GO:0005886">
    <property type="term" value="C:plasma membrane"/>
    <property type="evidence" value="ECO:0007669"/>
    <property type="project" value="UniProtKB-SubCell"/>
</dbReference>
<dbReference type="PANTHER" id="PTHR33362">
    <property type="entry name" value="SIALIC ACID TRAP TRANSPORTER PERMEASE PROTEIN SIAT-RELATED"/>
    <property type="match status" value="1"/>
</dbReference>
<evidence type="ECO:0000256" key="4">
    <source>
        <dbReference type="ARBA" id="ARBA00022692"/>
    </source>
</evidence>
<keyword evidence="4 7" id="KW-0812">Transmembrane</keyword>
<evidence type="ECO:0000313" key="9">
    <source>
        <dbReference type="EMBL" id="MCE7029469.1"/>
    </source>
</evidence>
<comment type="subunit">
    <text evidence="7">The complex comprises the extracytoplasmic solute receptor protein and the two transmembrane proteins.</text>
</comment>
<feature type="transmembrane region" description="Helical" evidence="7">
    <location>
        <begin position="304"/>
        <end position="327"/>
    </location>
</feature>
<feature type="transmembrane region" description="Helical" evidence="7">
    <location>
        <begin position="174"/>
        <end position="193"/>
    </location>
</feature>
<sequence length="425" mass="44906">MELWILVLTLVVTLAIGLPLPICLAGASLAGLLAMGDMPLGIIPQRFVAGINSFAFMAIPFFLLVGQIMNQSGITRRIIDFSNALVGPMPGGLAQVNVVSSMFFGGISGSATADTASIGSIMIPAMKQEGYSGPFTVALTACSSTCGPIIPPSITLILYGIIAEVSITQLFLGGYIPGLMLGLGLLVMSYVISKRRGYPTHARPSLRELLRATLAASWALFLPFLIIGGLLGGLFTVTEAAAVAVVYALFVGLFVYRDLKITDLPRILFVTAVRVGSLMTVAAGALVFAWVLTILEVPQTVAEWIFAFSTDKIVILLLINVLFLVIGMFMEAKAAMLILLPVILPVLPEVGIDPIHFGVVVVFNLLVGLVTPPVGLCLNLAAKIGDVPLNRAAVASLPFIAVQLVVLILITYIPGLVLWLPGLVR</sequence>
<dbReference type="Pfam" id="PF06808">
    <property type="entry name" value="DctM"/>
    <property type="match status" value="1"/>
</dbReference>
<evidence type="ECO:0000313" key="10">
    <source>
        <dbReference type="Proteomes" id="UP001139035"/>
    </source>
</evidence>
<dbReference type="GO" id="GO:0022857">
    <property type="term" value="F:transmembrane transporter activity"/>
    <property type="evidence" value="ECO:0007669"/>
    <property type="project" value="UniProtKB-UniRule"/>
</dbReference>
<dbReference type="InterPro" id="IPR010656">
    <property type="entry name" value="DctM"/>
</dbReference>
<keyword evidence="3 7" id="KW-0997">Cell inner membrane</keyword>
<evidence type="ECO:0000256" key="3">
    <source>
        <dbReference type="ARBA" id="ARBA00022519"/>
    </source>
</evidence>
<keyword evidence="2" id="KW-1003">Cell membrane</keyword>
<comment type="subcellular location">
    <subcellularLocation>
        <location evidence="1 7">Cell inner membrane</location>
        <topology evidence="1 7">Multi-pass membrane protein</topology>
    </subcellularLocation>
</comment>
<comment type="similarity">
    <text evidence="7">Belongs to the TRAP transporter large permease family.</text>
</comment>
<comment type="caution">
    <text evidence="9">The sequence shown here is derived from an EMBL/GenBank/DDBJ whole genome shotgun (WGS) entry which is preliminary data.</text>
</comment>
<dbReference type="InterPro" id="IPR004681">
    <property type="entry name" value="TRAP_DctM"/>
</dbReference>
<reference evidence="9" key="1">
    <citation type="submission" date="2022-01" db="EMBL/GenBank/DDBJ databases">
        <title>Jiella avicenniae sp. nov., a novel endophytic bacterium isolated from bark of Avicennia marina.</title>
        <authorList>
            <person name="Tuo L."/>
        </authorList>
    </citation>
    <scope>NUCLEOTIDE SEQUENCE</scope>
    <source>
        <strain evidence="9">CBK1P-4</strain>
    </source>
</reference>
<evidence type="ECO:0000256" key="5">
    <source>
        <dbReference type="ARBA" id="ARBA00022989"/>
    </source>
</evidence>
<feature type="transmembrane region" description="Helical" evidence="7">
    <location>
        <begin position="394"/>
        <end position="420"/>
    </location>
</feature>
<feature type="transmembrane region" description="Helical" evidence="7">
    <location>
        <begin position="78"/>
        <end position="96"/>
    </location>
</feature>
<organism evidence="9 10">
    <name type="scientific">Jiella avicenniae</name>
    <dbReference type="NCBI Taxonomy" id="2907202"/>
    <lineage>
        <taxon>Bacteria</taxon>
        <taxon>Pseudomonadati</taxon>
        <taxon>Pseudomonadota</taxon>
        <taxon>Alphaproteobacteria</taxon>
        <taxon>Hyphomicrobiales</taxon>
        <taxon>Aurantimonadaceae</taxon>
        <taxon>Jiella</taxon>
    </lineage>
</organism>
<feature type="transmembrane region" description="Helical" evidence="7">
    <location>
        <begin position="358"/>
        <end position="382"/>
    </location>
</feature>
<dbReference type="NCBIfam" id="TIGR00786">
    <property type="entry name" value="dctM"/>
    <property type="match status" value="1"/>
</dbReference>
<gene>
    <name evidence="9" type="ORF">LZD57_15870</name>
</gene>
<evidence type="ECO:0000259" key="8">
    <source>
        <dbReference type="Pfam" id="PF06808"/>
    </source>
</evidence>
<evidence type="ECO:0000256" key="2">
    <source>
        <dbReference type="ARBA" id="ARBA00022475"/>
    </source>
</evidence>
<keyword evidence="6 7" id="KW-0472">Membrane</keyword>
<comment type="caution">
    <text evidence="7">Lacks conserved residue(s) required for the propagation of feature annotation.</text>
</comment>
<evidence type="ECO:0000256" key="7">
    <source>
        <dbReference type="RuleBase" id="RU369079"/>
    </source>
</evidence>
<protein>
    <recommendedName>
        <fullName evidence="7">TRAP transporter large permease protein</fullName>
    </recommendedName>
</protein>
<proteinExistence type="inferred from homology"/>
<keyword evidence="7" id="KW-0813">Transport</keyword>
<evidence type="ECO:0000256" key="1">
    <source>
        <dbReference type="ARBA" id="ARBA00004429"/>
    </source>
</evidence>
<feature type="transmembrane region" description="Helical" evidence="7">
    <location>
        <begin position="240"/>
        <end position="256"/>
    </location>
</feature>